<accession>A0A645ACM8</accession>
<protein>
    <recommendedName>
        <fullName evidence="2">Glutamate--cysteine ligase</fullName>
    </recommendedName>
</protein>
<comment type="caution">
    <text evidence="1">The sequence shown here is derived from an EMBL/GenBank/DDBJ whole genome shotgun (WGS) entry which is preliminary data.</text>
</comment>
<name>A0A645ACM8_9ZZZZ</name>
<gene>
    <name evidence="1" type="ORF">SDC9_97711</name>
</gene>
<proteinExistence type="predicted"/>
<dbReference type="Gene3D" id="3.30.590.20">
    <property type="match status" value="1"/>
</dbReference>
<organism evidence="1">
    <name type="scientific">bioreactor metagenome</name>
    <dbReference type="NCBI Taxonomy" id="1076179"/>
    <lineage>
        <taxon>unclassified sequences</taxon>
        <taxon>metagenomes</taxon>
        <taxon>ecological metagenomes</taxon>
    </lineage>
</organism>
<evidence type="ECO:0008006" key="2">
    <source>
        <dbReference type="Google" id="ProtNLM"/>
    </source>
</evidence>
<reference evidence="1" key="1">
    <citation type="submission" date="2019-08" db="EMBL/GenBank/DDBJ databases">
        <authorList>
            <person name="Kucharzyk K."/>
            <person name="Murdoch R.W."/>
            <person name="Higgins S."/>
            <person name="Loffler F."/>
        </authorList>
    </citation>
    <scope>NUCLEOTIDE SEQUENCE</scope>
</reference>
<dbReference type="AlphaFoldDB" id="A0A645ACM8"/>
<dbReference type="EMBL" id="VSSQ01013202">
    <property type="protein sequence ID" value="MPM50965.1"/>
    <property type="molecule type" value="Genomic_DNA"/>
</dbReference>
<sequence>MSFRAAEDNFRAGVRDGIRAEQYWPGVGQVPGRELVVRTLLPLAAEGLADRGVAGEEIDRLLGIVERRCVLGRNGSSWQVAEVAAREADGLDRRAALGDMLASYVDLMRSNVPAHEWPVSSR</sequence>
<evidence type="ECO:0000313" key="1">
    <source>
        <dbReference type="EMBL" id="MPM50965.1"/>
    </source>
</evidence>